<organism evidence="3 4">
    <name type="scientific">Boletus edulis BED1</name>
    <dbReference type="NCBI Taxonomy" id="1328754"/>
    <lineage>
        <taxon>Eukaryota</taxon>
        <taxon>Fungi</taxon>
        <taxon>Dikarya</taxon>
        <taxon>Basidiomycota</taxon>
        <taxon>Agaricomycotina</taxon>
        <taxon>Agaricomycetes</taxon>
        <taxon>Agaricomycetidae</taxon>
        <taxon>Boletales</taxon>
        <taxon>Boletineae</taxon>
        <taxon>Boletaceae</taxon>
        <taxon>Boletoideae</taxon>
        <taxon>Boletus</taxon>
    </lineage>
</organism>
<reference evidence="3" key="2">
    <citation type="journal article" date="2020" name="Nat. Commun.">
        <title>Large-scale genome sequencing of mycorrhizal fungi provides insights into the early evolution of symbiotic traits.</title>
        <authorList>
            <person name="Miyauchi S."/>
            <person name="Kiss E."/>
            <person name="Kuo A."/>
            <person name="Drula E."/>
            <person name="Kohler A."/>
            <person name="Sanchez-Garcia M."/>
            <person name="Morin E."/>
            <person name="Andreopoulos B."/>
            <person name="Barry K.W."/>
            <person name="Bonito G."/>
            <person name="Buee M."/>
            <person name="Carver A."/>
            <person name="Chen C."/>
            <person name="Cichocki N."/>
            <person name="Clum A."/>
            <person name="Culley D."/>
            <person name="Crous P.W."/>
            <person name="Fauchery L."/>
            <person name="Girlanda M."/>
            <person name="Hayes R.D."/>
            <person name="Keri Z."/>
            <person name="LaButti K."/>
            <person name="Lipzen A."/>
            <person name="Lombard V."/>
            <person name="Magnuson J."/>
            <person name="Maillard F."/>
            <person name="Murat C."/>
            <person name="Nolan M."/>
            <person name="Ohm R.A."/>
            <person name="Pangilinan J."/>
            <person name="Pereira M.F."/>
            <person name="Perotto S."/>
            <person name="Peter M."/>
            <person name="Pfister S."/>
            <person name="Riley R."/>
            <person name="Sitrit Y."/>
            <person name="Stielow J.B."/>
            <person name="Szollosi G."/>
            <person name="Zifcakova L."/>
            <person name="Stursova M."/>
            <person name="Spatafora J.W."/>
            <person name="Tedersoo L."/>
            <person name="Vaario L.M."/>
            <person name="Yamada A."/>
            <person name="Yan M."/>
            <person name="Wang P."/>
            <person name="Xu J."/>
            <person name="Bruns T."/>
            <person name="Baldrian P."/>
            <person name="Vilgalys R."/>
            <person name="Dunand C."/>
            <person name="Henrissat B."/>
            <person name="Grigoriev I.V."/>
            <person name="Hibbett D."/>
            <person name="Nagy L.G."/>
            <person name="Martin F.M."/>
        </authorList>
    </citation>
    <scope>NUCLEOTIDE SEQUENCE</scope>
    <source>
        <strain evidence="3">BED1</strain>
    </source>
</reference>
<dbReference type="PANTHER" id="PTHR33840:SF1">
    <property type="entry name" value="TLE1 PHOSPHOLIPASE DOMAIN-CONTAINING PROTEIN"/>
    <property type="match status" value="1"/>
</dbReference>
<dbReference type="Pfam" id="PF09994">
    <property type="entry name" value="T6SS_Tle1-like_cat"/>
    <property type="match status" value="1"/>
</dbReference>
<reference evidence="3" key="1">
    <citation type="submission" date="2019-10" db="EMBL/GenBank/DDBJ databases">
        <authorList>
            <consortium name="DOE Joint Genome Institute"/>
            <person name="Kuo A."/>
            <person name="Miyauchi S."/>
            <person name="Kiss E."/>
            <person name="Drula E."/>
            <person name="Kohler A."/>
            <person name="Sanchez-Garcia M."/>
            <person name="Andreopoulos B."/>
            <person name="Barry K.W."/>
            <person name="Bonito G."/>
            <person name="Buee M."/>
            <person name="Carver A."/>
            <person name="Chen C."/>
            <person name="Cichocki N."/>
            <person name="Clum A."/>
            <person name="Culley D."/>
            <person name="Crous P.W."/>
            <person name="Fauchery L."/>
            <person name="Girlanda M."/>
            <person name="Hayes R."/>
            <person name="Keri Z."/>
            <person name="LaButti K."/>
            <person name="Lipzen A."/>
            <person name="Lombard V."/>
            <person name="Magnuson J."/>
            <person name="Maillard F."/>
            <person name="Morin E."/>
            <person name="Murat C."/>
            <person name="Nolan M."/>
            <person name="Ohm R."/>
            <person name="Pangilinan J."/>
            <person name="Pereira M."/>
            <person name="Perotto S."/>
            <person name="Peter M."/>
            <person name="Riley R."/>
            <person name="Sitrit Y."/>
            <person name="Stielow B."/>
            <person name="Szollosi G."/>
            <person name="Zifcakova L."/>
            <person name="Stursova M."/>
            <person name="Spatafora J.W."/>
            <person name="Tedersoo L."/>
            <person name="Vaario L.-M."/>
            <person name="Yamada A."/>
            <person name="Yan M."/>
            <person name="Wang P."/>
            <person name="Xu J."/>
            <person name="Bruns T."/>
            <person name="Baldrian P."/>
            <person name="Vilgalys R."/>
            <person name="Henrissat B."/>
            <person name="Grigoriev I.V."/>
            <person name="Hibbett D."/>
            <person name="Nagy L.G."/>
            <person name="Martin F.M."/>
        </authorList>
    </citation>
    <scope>NUCLEOTIDE SEQUENCE</scope>
    <source>
        <strain evidence="3">BED1</strain>
    </source>
</reference>
<feature type="domain" description="T6SS Phospholipase effector Tle1-like catalytic" evidence="2">
    <location>
        <begin position="38"/>
        <end position="352"/>
    </location>
</feature>
<proteinExistence type="predicted"/>
<feature type="region of interest" description="Disordered" evidence="1">
    <location>
        <begin position="278"/>
        <end position="303"/>
    </location>
</feature>
<evidence type="ECO:0000313" key="3">
    <source>
        <dbReference type="EMBL" id="KAF8442127.1"/>
    </source>
</evidence>
<dbReference type="PANTHER" id="PTHR33840">
    <property type="match status" value="1"/>
</dbReference>
<name>A0AAD4BWK3_BOLED</name>
<accession>A0AAD4BWK3</accession>
<evidence type="ECO:0000313" key="4">
    <source>
        <dbReference type="Proteomes" id="UP001194468"/>
    </source>
</evidence>
<evidence type="ECO:0000256" key="1">
    <source>
        <dbReference type="SAM" id="MobiDB-lite"/>
    </source>
</evidence>
<comment type="caution">
    <text evidence="3">The sequence shown here is derived from an EMBL/GenBank/DDBJ whole genome shotgun (WGS) entry which is preliminary data.</text>
</comment>
<evidence type="ECO:0000259" key="2">
    <source>
        <dbReference type="Pfam" id="PF09994"/>
    </source>
</evidence>
<dbReference type="AlphaFoldDB" id="A0AAD4BWK3"/>
<dbReference type="Proteomes" id="UP001194468">
    <property type="component" value="Unassembled WGS sequence"/>
</dbReference>
<gene>
    <name evidence="3" type="ORF">L210DRAFT_844709</name>
</gene>
<sequence length="394" mass="43972">MSSSSSQFLGADSSTSSLPRPARCFACGSRGNPNKTTRNLVVCIDGTANKFGRKNTNVVKLFEAVDCDTKDPWPEQYTYYSSGIGTRPRILHVFQRVQRAISDKLDMAIAWNMEEIVKEAYAWLAGKYQEGDQIYLFGFSRGAYQVRILAGMIYEVGLIKNPTEKQIGTAYDHFESILSHKPNANDMAREFKVTFSWKDVRAHFIGVWDTVSSVGFGRGDVCLSASSAAAHACHIRHALALDERRVKFIPEYFLEMNSPDLHKSAKDTQLEYRGMEASNQNDSPEAIIDHSNSPTSGGSWNAPDDDTILEDKAQVALANTKSRMQSSSGVERSDRKTADIKEVWFAGYHSDVYVHADPVMSFSLRLLVGVGRIAQEKHTMQEMSHLCGCVEKRL</sequence>
<feature type="compositionally biased region" description="Polar residues" evidence="1">
    <location>
        <begin position="290"/>
        <end position="299"/>
    </location>
</feature>
<protein>
    <recommendedName>
        <fullName evidence="2">T6SS Phospholipase effector Tle1-like catalytic domain-containing protein</fullName>
    </recommendedName>
</protein>
<dbReference type="EMBL" id="WHUW01000009">
    <property type="protein sequence ID" value="KAF8442127.1"/>
    <property type="molecule type" value="Genomic_DNA"/>
</dbReference>
<dbReference type="InterPro" id="IPR018712">
    <property type="entry name" value="Tle1-like_cat"/>
</dbReference>
<keyword evidence="4" id="KW-1185">Reference proteome</keyword>